<protein>
    <submittedName>
        <fullName evidence="2">Uncharacterized protein</fullName>
    </submittedName>
</protein>
<dbReference type="Proteomes" id="UP001608902">
    <property type="component" value="Unassembled WGS sequence"/>
</dbReference>
<comment type="caution">
    <text evidence="2">The sequence shown here is derived from an EMBL/GenBank/DDBJ whole genome shotgun (WGS) entry which is preliminary data.</text>
</comment>
<dbReference type="PANTHER" id="PTHR34401">
    <property type="entry name" value="PROTEIN CBG12388-RELATED"/>
    <property type="match status" value="1"/>
</dbReference>
<feature type="signal peptide" evidence="1">
    <location>
        <begin position="1"/>
        <end position="27"/>
    </location>
</feature>
<dbReference type="AlphaFoldDB" id="A0ABD6EJC9"/>
<feature type="chain" id="PRO_5044893442" evidence="1">
    <location>
        <begin position="28"/>
        <end position="129"/>
    </location>
</feature>
<keyword evidence="1" id="KW-0732">Signal</keyword>
<dbReference type="PANTHER" id="PTHR34401:SF3">
    <property type="entry name" value="DB DOMAIN-CONTAINING PROTEIN"/>
    <property type="match status" value="1"/>
</dbReference>
<accession>A0ABD6EJC9</accession>
<gene>
    <name evidence="2" type="ORF">AB6A40_006369</name>
</gene>
<evidence type="ECO:0000313" key="3">
    <source>
        <dbReference type="Proteomes" id="UP001608902"/>
    </source>
</evidence>
<evidence type="ECO:0000313" key="2">
    <source>
        <dbReference type="EMBL" id="MFH4979660.1"/>
    </source>
</evidence>
<evidence type="ECO:0000256" key="1">
    <source>
        <dbReference type="SAM" id="SignalP"/>
    </source>
</evidence>
<reference evidence="2 3" key="1">
    <citation type="submission" date="2024-08" db="EMBL/GenBank/DDBJ databases">
        <title>Gnathostoma spinigerum genome.</title>
        <authorList>
            <person name="Gonzalez-Bertolin B."/>
            <person name="Monzon S."/>
            <person name="Zaballos A."/>
            <person name="Jimenez P."/>
            <person name="Dekumyoy P."/>
            <person name="Varona S."/>
            <person name="Cuesta I."/>
            <person name="Sumanam S."/>
            <person name="Adisakwattana P."/>
            <person name="Gasser R.B."/>
            <person name="Hernandez-Gonzalez A."/>
            <person name="Young N.D."/>
            <person name="Perteguer M.J."/>
        </authorList>
    </citation>
    <scope>NUCLEOTIDE SEQUENCE [LARGE SCALE GENOMIC DNA]</scope>
    <source>
        <strain evidence="2">AL3</strain>
        <tissue evidence="2">Liver</tissue>
    </source>
</reference>
<organism evidence="2 3">
    <name type="scientific">Gnathostoma spinigerum</name>
    <dbReference type="NCBI Taxonomy" id="75299"/>
    <lineage>
        <taxon>Eukaryota</taxon>
        <taxon>Metazoa</taxon>
        <taxon>Ecdysozoa</taxon>
        <taxon>Nematoda</taxon>
        <taxon>Chromadorea</taxon>
        <taxon>Rhabditida</taxon>
        <taxon>Spirurina</taxon>
        <taxon>Gnathostomatomorpha</taxon>
        <taxon>Gnathostomatoidea</taxon>
        <taxon>Gnathostomatidae</taxon>
        <taxon>Gnathostoma</taxon>
    </lineage>
</organism>
<name>A0ABD6EJC9_9BILA</name>
<sequence length="129" mass="13814">MLSAFYHKFVEMRAVIVLCAVVLSVKAQMIQKCACDVVRPCATKTNEALLPCAQKCKKAAEKIGLNYAAFEQCFKQNSSPLAATITCALNSFPNSCSNGGPPTMIPKRQTSSLELAIANEVNAGLQRSG</sequence>
<keyword evidence="3" id="KW-1185">Reference proteome</keyword>
<dbReference type="EMBL" id="JBGFUD010004473">
    <property type="protein sequence ID" value="MFH4979660.1"/>
    <property type="molecule type" value="Genomic_DNA"/>
</dbReference>
<proteinExistence type="predicted"/>